<dbReference type="Pfam" id="PF07993">
    <property type="entry name" value="NAD_binding_4"/>
    <property type="match status" value="1"/>
</dbReference>
<organism evidence="4 5">
    <name type="scientific">Trichoderma ghanense</name>
    <dbReference type="NCBI Taxonomy" id="65468"/>
    <lineage>
        <taxon>Eukaryota</taxon>
        <taxon>Fungi</taxon>
        <taxon>Dikarya</taxon>
        <taxon>Ascomycota</taxon>
        <taxon>Pezizomycotina</taxon>
        <taxon>Sordariomycetes</taxon>
        <taxon>Hypocreomycetidae</taxon>
        <taxon>Hypocreales</taxon>
        <taxon>Hypocreaceae</taxon>
        <taxon>Trichoderma</taxon>
    </lineage>
</organism>
<evidence type="ECO:0000313" key="4">
    <source>
        <dbReference type="EMBL" id="TFB01218.1"/>
    </source>
</evidence>
<keyword evidence="1" id="KW-0596">Phosphopantetheine</keyword>
<evidence type="ECO:0000313" key="5">
    <source>
        <dbReference type="Proteomes" id="UP001642720"/>
    </source>
</evidence>
<comment type="caution">
    <text evidence="4">The sequence shown here is derived from an EMBL/GenBank/DDBJ whole genome shotgun (WGS) entry which is preliminary data.</text>
</comment>
<feature type="domain" description="Thioester reductase (TE)" evidence="3">
    <location>
        <begin position="51"/>
        <end position="138"/>
    </location>
</feature>
<evidence type="ECO:0000256" key="1">
    <source>
        <dbReference type="ARBA" id="ARBA00022450"/>
    </source>
</evidence>
<dbReference type="SUPFAM" id="SSF52777">
    <property type="entry name" value="CoA-dependent acyltransferases"/>
    <property type="match status" value="1"/>
</dbReference>
<sequence>MEDRIQNFINYPLVVQGLLFEDKAEIVLMYDTSCMTKSWAVAVAEHMNHVIQQLKTDPREDPERLAAQLGELNEYVQTKFVCESVIQDVVKRLPPEQNRLSIAKPGRIIGSEGNGVVNVNDLIWRVVSGAAAIHAYPVEPPENWMVRC</sequence>
<dbReference type="EMBL" id="PPTA01000009">
    <property type="protein sequence ID" value="TFB01218.1"/>
    <property type="molecule type" value="Genomic_DNA"/>
</dbReference>
<keyword evidence="2" id="KW-0597">Phosphoprotein</keyword>
<accession>A0ABY2GZ14</accession>
<protein>
    <recommendedName>
        <fullName evidence="3">Thioester reductase (TE) domain-containing protein</fullName>
    </recommendedName>
</protein>
<dbReference type="InterPro" id="IPR013120">
    <property type="entry name" value="FAR_NAD-bd"/>
</dbReference>
<name>A0ABY2GZ14_9HYPO</name>
<dbReference type="Gene3D" id="3.40.50.720">
    <property type="entry name" value="NAD(P)-binding Rossmann-like Domain"/>
    <property type="match status" value="1"/>
</dbReference>
<gene>
    <name evidence="4" type="ORF">CCMA1212_006968</name>
</gene>
<reference evidence="4 5" key="1">
    <citation type="submission" date="2018-01" db="EMBL/GenBank/DDBJ databases">
        <title>Genome characterization of the sugarcane-associated fungus Trichoderma ghanense CCMA-1212 and their application in lignocelulose bioconversion.</title>
        <authorList>
            <person name="Steindorff A.S."/>
            <person name="Mendes T.D."/>
            <person name="Vilela E.S.D."/>
            <person name="Rodrigues D.S."/>
            <person name="Formighieri E.F."/>
            <person name="Melo I.S."/>
            <person name="Favaro L.C.L."/>
        </authorList>
    </citation>
    <scope>NUCLEOTIDE SEQUENCE [LARGE SCALE GENOMIC DNA]</scope>
    <source>
        <strain evidence="4 5">CCMA-1212</strain>
    </source>
</reference>
<keyword evidence="5" id="KW-1185">Reference proteome</keyword>
<dbReference type="GeneID" id="300578605"/>
<dbReference type="Proteomes" id="UP001642720">
    <property type="component" value="Unassembled WGS sequence"/>
</dbReference>
<dbReference type="RefSeq" id="XP_073557419.1">
    <property type="nucleotide sequence ID" value="XM_073704155.1"/>
</dbReference>
<proteinExistence type="predicted"/>
<evidence type="ECO:0000259" key="3">
    <source>
        <dbReference type="Pfam" id="PF07993"/>
    </source>
</evidence>
<evidence type="ECO:0000256" key="2">
    <source>
        <dbReference type="ARBA" id="ARBA00022553"/>
    </source>
</evidence>
<dbReference type="PANTHER" id="PTHR44845">
    <property type="entry name" value="CARRIER DOMAIN-CONTAINING PROTEIN"/>
    <property type="match status" value="1"/>
</dbReference>
<dbReference type="PANTHER" id="PTHR44845:SF4">
    <property type="entry name" value="NONRIBOSOMAL PEPTIDE SYNTHASE INPA"/>
    <property type="match status" value="1"/>
</dbReference>